<proteinExistence type="predicted"/>
<comment type="caution">
    <text evidence="1">The sequence shown here is derived from an EMBL/GenBank/DDBJ whole genome shotgun (WGS) entry which is preliminary data.</text>
</comment>
<dbReference type="EMBL" id="BLVP01000010">
    <property type="protein sequence ID" value="GFM37956.1"/>
    <property type="molecule type" value="Genomic_DNA"/>
</dbReference>
<name>A0A7J0BW54_9BACT</name>
<dbReference type="PANTHER" id="PTHR35271">
    <property type="entry name" value="ABC TRANSPORTER, SUBSTRATE-BINDING LIPOPROTEIN-RELATED"/>
    <property type="match status" value="1"/>
</dbReference>
<dbReference type="Gene3D" id="3.40.50.2300">
    <property type="match status" value="2"/>
</dbReference>
<organism evidence="1 2">
    <name type="scientific">Desulfovibrio psychrotolerans</name>
    <dbReference type="NCBI Taxonomy" id="415242"/>
    <lineage>
        <taxon>Bacteria</taxon>
        <taxon>Pseudomonadati</taxon>
        <taxon>Thermodesulfobacteriota</taxon>
        <taxon>Desulfovibrionia</taxon>
        <taxon>Desulfovibrionales</taxon>
        <taxon>Desulfovibrionaceae</taxon>
        <taxon>Desulfovibrio</taxon>
    </lineage>
</organism>
<evidence type="ECO:0000313" key="1">
    <source>
        <dbReference type="EMBL" id="GFM37956.1"/>
    </source>
</evidence>
<dbReference type="InterPro" id="IPR007487">
    <property type="entry name" value="ABC_transpt-TYRBP-like"/>
</dbReference>
<evidence type="ECO:0008006" key="3">
    <source>
        <dbReference type="Google" id="ProtNLM"/>
    </source>
</evidence>
<keyword evidence="2" id="KW-1185">Reference proteome</keyword>
<accession>A0A7J0BW54</accession>
<dbReference type="PANTHER" id="PTHR35271:SF1">
    <property type="entry name" value="ABC TRANSPORTER, SUBSTRATE-BINDING LIPOPROTEIN"/>
    <property type="match status" value="1"/>
</dbReference>
<dbReference type="AlphaFoldDB" id="A0A7J0BW54"/>
<sequence length="321" mass="36049">MLLAVLAGVFSAVAAHADRQRILVIHSYDPGLPWVAQCNRGIDGVLAELVELERVYLDTKRIHRSEFQARADKAMQFYERFKPDLVMVGDDDALRLLGPRIAATGKPLVYFGINNNPREYFSRMPDNVTGVLERVPVFAWIRHLKRIVPGAENALVLLDGSATAEAVISVAFGDRMELSVDGVRVEYKVAADWAQWQRVILSPHGFDFITMPLYHDLKDDAGVHVPVEEVVRWTTENSSVPVFAYQDYAVGDNGVVGAFVIFGETHAQLAALMARDILEGKNPRLPTAYMDQDGMFFFNESRLTRFGLTLPEDIRRKAVFR</sequence>
<reference evidence="1 2" key="1">
    <citation type="submission" date="2020-05" db="EMBL/GenBank/DDBJ databases">
        <title>Draft genome sequence of Desulfovibrio psychrotolerans JS1T.</title>
        <authorList>
            <person name="Ueno A."/>
            <person name="Tamazawa S."/>
            <person name="Tamamura S."/>
            <person name="Murakami T."/>
            <person name="Kiyama T."/>
            <person name="Inomata H."/>
            <person name="Amano Y."/>
            <person name="Miyakawa K."/>
            <person name="Tamaki H."/>
            <person name="Naganuma T."/>
            <person name="Kaneko K."/>
        </authorList>
    </citation>
    <scope>NUCLEOTIDE SEQUENCE [LARGE SCALE GENOMIC DNA]</scope>
    <source>
        <strain evidence="1 2">JS1</strain>
    </source>
</reference>
<gene>
    <name evidence="1" type="ORF">DSM19430T_26400</name>
</gene>
<protein>
    <recommendedName>
        <fullName evidence="3">Sugar ABC transporter substrate-binding protein</fullName>
    </recommendedName>
</protein>
<dbReference type="Proteomes" id="UP000503820">
    <property type="component" value="Unassembled WGS sequence"/>
</dbReference>
<evidence type="ECO:0000313" key="2">
    <source>
        <dbReference type="Proteomes" id="UP000503820"/>
    </source>
</evidence>